<dbReference type="Pfam" id="PF13788">
    <property type="entry name" value="DUF4180"/>
    <property type="match status" value="1"/>
</dbReference>
<comment type="caution">
    <text evidence="2">The sequence shown here is derived from an EMBL/GenBank/DDBJ whole genome shotgun (WGS) entry which is preliminary data.</text>
</comment>
<dbReference type="InterPro" id="IPR025438">
    <property type="entry name" value="DUF4180"/>
</dbReference>
<protein>
    <submittedName>
        <fullName evidence="2">DUF4180 domain-containing protein</fullName>
    </submittedName>
</protein>
<keyword evidence="3" id="KW-1185">Reference proteome</keyword>
<evidence type="ECO:0000259" key="1">
    <source>
        <dbReference type="Pfam" id="PF13788"/>
    </source>
</evidence>
<evidence type="ECO:0000313" key="3">
    <source>
        <dbReference type="Proteomes" id="UP001598130"/>
    </source>
</evidence>
<dbReference type="EMBL" id="JAOTJD010000005">
    <property type="protein sequence ID" value="MFD3263241.1"/>
    <property type="molecule type" value="Genomic_DNA"/>
</dbReference>
<reference evidence="2 3" key="1">
    <citation type="submission" date="2022-09" db="EMBL/GenBank/DDBJ databases">
        <title>New species of Phenylobacterium.</title>
        <authorList>
            <person name="Mieszkin S."/>
        </authorList>
    </citation>
    <scope>NUCLEOTIDE SEQUENCE [LARGE SCALE GENOMIC DNA]</scope>
    <source>
        <strain evidence="2 3">HK31-G</strain>
    </source>
</reference>
<dbReference type="RefSeq" id="WP_377368021.1">
    <property type="nucleotide sequence ID" value="NZ_JAOTJD010000005.1"/>
</dbReference>
<dbReference type="Proteomes" id="UP001598130">
    <property type="component" value="Unassembled WGS sequence"/>
</dbReference>
<feature type="domain" description="DUF4180" evidence="1">
    <location>
        <begin position="7"/>
        <end position="117"/>
    </location>
</feature>
<name>A0ABW6CNC5_9CAUL</name>
<organism evidence="2 3">
    <name type="scientific">Phenylobacterium ferrooxidans</name>
    <dbReference type="NCBI Taxonomy" id="2982689"/>
    <lineage>
        <taxon>Bacteria</taxon>
        <taxon>Pseudomonadati</taxon>
        <taxon>Pseudomonadota</taxon>
        <taxon>Alphaproteobacteria</taxon>
        <taxon>Caulobacterales</taxon>
        <taxon>Caulobacteraceae</taxon>
        <taxon>Phenylobacterium</taxon>
    </lineage>
</organism>
<sequence>MSLQILNGVRVWLCDAEGPRLSTGRDATDIIGEAYGAEVDVIALPAARLTDEFFDLSTRLAGEFVQKFVNYGAALAIVGDITVHMAASNPLRDFVYESNRGRHLWFVGDREALAARL</sequence>
<accession>A0ABW6CNC5</accession>
<gene>
    <name evidence="2" type="ORF">OCL97_04575</name>
</gene>
<evidence type="ECO:0000313" key="2">
    <source>
        <dbReference type="EMBL" id="MFD3263241.1"/>
    </source>
</evidence>
<proteinExistence type="predicted"/>